<evidence type="ECO:0000256" key="4">
    <source>
        <dbReference type="ARBA" id="ARBA00022723"/>
    </source>
</evidence>
<evidence type="ECO:0000256" key="5">
    <source>
        <dbReference type="ARBA" id="ARBA00022801"/>
    </source>
</evidence>
<reference evidence="9" key="1">
    <citation type="submission" date="2022-11" db="EMBL/GenBank/DDBJ databases">
        <title>Dyadobacter pollutisoli sp. nov., isolated from plastic dumped soil.</title>
        <authorList>
            <person name="Kim J.M."/>
            <person name="Kim K.R."/>
            <person name="Lee J.K."/>
            <person name="Hao L."/>
            <person name="Jeon C.O."/>
        </authorList>
    </citation>
    <scope>NUCLEOTIDE SEQUENCE</scope>
    <source>
        <strain evidence="9">U1</strain>
    </source>
</reference>
<dbReference type="RefSeq" id="WP_244823016.1">
    <property type="nucleotide sequence ID" value="NZ_CP112998.1"/>
</dbReference>
<keyword evidence="3" id="KW-0540">Nuclease</keyword>
<evidence type="ECO:0000256" key="1">
    <source>
        <dbReference type="ARBA" id="ARBA00001946"/>
    </source>
</evidence>
<proteinExistence type="inferred from homology"/>
<evidence type="ECO:0000256" key="3">
    <source>
        <dbReference type="ARBA" id="ARBA00022722"/>
    </source>
</evidence>
<keyword evidence="2" id="KW-1277">Toxin-antitoxin system</keyword>
<dbReference type="EMBL" id="CP112998">
    <property type="protein sequence ID" value="WAC15341.1"/>
    <property type="molecule type" value="Genomic_DNA"/>
</dbReference>
<comment type="similarity">
    <text evidence="7">Belongs to the PINc/VapC protein family.</text>
</comment>
<dbReference type="Proteomes" id="UP001164653">
    <property type="component" value="Chromosome"/>
</dbReference>
<sequence length="138" mass="15809">MSLYLLDTNICVHLLKNEYGVKERIAHVGVTSCFLSEITLAELIFGIENSAPDRRKQNFERFKNLHSLFEGRILPIGGALYEFARQKATLRRRGRSVMDFDLLIGATAIVDDFVLVTRNISDFTDMEGIQLENWIDNQ</sequence>
<evidence type="ECO:0000256" key="2">
    <source>
        <dbReference type="ARBA" id="ARBA00022649"/>
    </source>
</evidence>
<evidence type="ECO:0000256" key="6">
    <source>
        <dbReference type="ARBA" id="ARBA00022842"/>
    </source>
</evidence>
<gene>
    <name evidence="9" type="ORF">ON006_15510</name>
</gene>
<evidence type="ECO:0000313" key="10">
    <source>
        <dbReference type="Proteomes" id="UP001164653"/>
    </source>
</evidence>
<evidence type="ECO:0000256" key="7">
    <source>
        <dbReference type="ARBA" id="ARBA00038093"/>
    </source>
</evidence>
<organism evidence="9 10">
    <name type="scientific">Dyadobacter pollutisoli</name>
    <dbReference type="NCBI Taxonomy" id="2910158"/>
    <lineage>
        <taxon>Bacteria</taxon>
        <taxon>Pseudomonadati</taxon>
        <taxon>Bacteroidota</taxon>
        <taxon>Cytophagia</taxon>
        <taxon>Cytophagales</taxon>
        <taxon>Spirosomataceae</taxon>
        <taxon>Dyadobacter</taxon>
    </lineage>
</organism>
<dbReference type="GO" id="GO:0004518">
    <property type="term" value="F:nuclease activity"/>
    <property type="evidence" value="ECO:0007669"/>
    <property type="project" value="UniProtKB-KW"/>
</dbReference>
<dbReference type="PANTHER" id="PTHR33653">
    <property type="entry name" value="RIBONUCLEASE VAPC2"/>
    <property type="match status" value="1"/>
</dbReference>
<protein>
    <submittedName>
        <fullName evidence="9">PIN domain-containing protein</fullName>
    </submittedName>
</protein>
<dbReference type="InterPro" id="IPR029060">
    <property type="entry name" value="PIN-like_dom_sf"/>
</dbReference>
<keyword evidence="10" id="KW-1185">Reference proteome</keyword>
<evidence type="ECO:0000259" key="8">
    <source>
        <dbReference type="Pfam" id="PF01850"/>
    </source>
</evidence>
<name>A0A9E8NIK4_9BACT</name>
<dbReference type="Gene3D" id="3.40.50.1010">
    <property type="entry name" value="5'-nuclease"/>
    <property type="match status" value="1"/>
</dbReference>
<dbReference type="PANTHER" id="PTHR33653:SF1">
    <property type="entry name" value="RIBONUCLEASE VAPC2"/>
    <property type="match status" value="1"/>
</dbReference>
<dbReference type="GO" id="GO:0046872">
    <property type="term" value="F:metal ion binding"/>
    <property type="evidence" value="ECO:0007669"/>
    <property type="project" value="UniProtKB-KW"/>
</dbReference>
<dbReference type="InterPro" id="IPR050556">
    <property type="entry name" value="Type_II_TA_system_RNase"/>
</dbReference>
<dbReference type="KEGG" id="dpf:ON006_15510"/>
<feature type="domain" description="PIN" evidence="8">
    <location>
        <begin position="4"/>
        <end position="119"/>
    </location>
</feature>
<dbReference type="Pfam" id="PF01850">
    <property type="entry name" value="PIN"/>
    <property type="match status" value="1"/>
</dbReference>
<accession>A0A9E8NIK4</accession>
<evidence type="ECO:0000313" key="9">
    <source>
        <dbReference type="EMBL" id="WAC15341.1"/>
    </source>
</evidence>
<dbReference type="SUPFAM" id="SSF88723">
    <property type="entry name" value="PIN domain-like"/>
    <property type="match status" value="1"/>
</dbReference>
<keyword evidence="5" id="KW-0378">Hydrolase</keyword>
<comment type="cofactor">
    <cofactor evidence="1">
        <name>Mg(2+)</name>
        <dbReference type="ChEBI" id="CHEBI:18420"/>
    </cofactor>
</comment>
<keyword evidence="6" id="KW-0460">Magnesium</keyword>
<dbReference type="GO" id="GO:0016787">
    <property type="term" value="F:hydrolase activity"/>
    <property type="evidence" value="ECO:0007669"/>
    <property type="project" value="UniProtKB-KW"/>
</dbReference>
<keyword evidence="4" id="KW-0479">Metal-binding</keyword>
<dbReference type="AlphaFoldDB" id="A0A9E8NIK4"/>
<dbReference type="InterPro" id="IPR002716">
    <property type="entry name" value="PIN_dom"/>
</dbReference>